<proteinExistence type="predicted"/>
<feature type="compositionally biased region" description="Low complexity" evidence="1">
    <location>
        <begin position="268"/>
        <end position="288"/>
    </location>
</feature>
<name>A0A1H4NIB7_9BRAD</name>
<accession>A0A1H4NIB7</accession>
<sequence length="414" mass="44663">MSETRDEATGQFAPSTDGLFGQEAALVEAGYVPMPDPEKQKQDDIGLDVNGGAEVLTAIREDEAPIEEVVFHDANGERLNSDINEGPVEAVTAEQAAAALTAYREANNDSAAKSISESFADEIDALRGDAIKDGLDPKAAGIDKVSPTAEVPAEAKGDEGAAQPEPGMEGLDPEVQKALKIPAVKEALEREFAQADQVKTQFSQTLNAAQRLAQATLLELAPGLAHLQPHEIEPALQQLAQTDPGRAQAIVSTLDRAQRIEFAQQQQSAAQQQARQQQFEAQRQQFSRQADEALGPMSRAEKMQMADDLVDYVGKYGVSREQLVQEVNTNLALNHPAFQKMAADAVRYQRMLNAPKAVVKHDLPPVQRPGTAQRSSRSEVSADALERRFSSATGDNQIRLAAALTEARRSARNG</sequence>
<dbReference type="EMBL" id="FNTH01000001">
    <property type="protein sequence ID" value="SEB94638.1"/>
    <property type="molecule type" value="Genomic_DNA"/>
</dbReference>
<feature type="region of interest" description="Disordered" evidence="1">
    <location>
        <begin position="1"/>
        <end position="20"/>
    </location>
</feature>
<feature type="compositionally biased region" description="Polar residues" evidence="1">
    <location>
        <begin position="370"/>
        <end position="379"/>
    </location>
</feature>
<feature type="region of interest" description="Disordered" evidence="1">
    <location>
        <begin position="268"/>
        <end position="289"/>
    </location>
</feature>
<reference evidence="2 3" key="1">
    <citation type="submission" date="2016-10" db="EMBL/GenBank/DDBJ databases">
        <authorList>
            <person name="de Groot N.N."/>
        </authorList>
    </citation>
    <scope>NUCLEOTIDE SEQUENCE [LARGE SCALE GENOMIC DNA]</scope>
    <source>
        <strain evidence="2 3">MT12</strain>
    </source>
</reference>
<feature type="region of interest" description="Disordered" evidence="1">
    <location>
        <begin position="132"/>
        <end position="171"/>
    </location>
</feature>
<gene>
    <name evidence="2" type="ORF">SAMN05444164_0631</name>
</gene>
<organism evidence="2 3">
    <name type="scientific">Bradyrhizobium erythrophlei</name>
    <dbReference type="NCBI Taxonomy" id="1437360"/>
    <lineage>
        <taxon>Bacteria</taxon>
        <taxon>Pseudomonadati</taxon>
        <taxon>Pseudomonadota</taxon>
        <taxon>Alphaproteobacteria</taxon>
        <taxon>Hyphomicrobiales</taxon>
        <taxon>Nitrobacteraceae</taxon>
        <taxon>Bradyrhizobium</taxon>
    </lineage>
</organism>
<evidence type="ECO:0000256" key="1">
    <source>
        <dbReference type="SAM" id="MobiDB-lite"/>
    </source>
</evidence>
<dbReference type="Proteomes" id="UP000198992">
    <property type="component" value="Unassembled WGS sequence"/>
</dbReference>
<protein>
    <submittedName>
        <fullName evidence="2">Uncharacterized protein</fullName>
    </submittedName>
</protein>
<feature type="region of interest" description="Disordered" evidence="1">
    <location>
        <begin position="359"/>
        <end position="388"/>
    </location>
</feature>
<dbReference type="AlphaFoldDB" id="A0A1H4NIB7"/>
<dbReference type="OrthoDB" id="8203987at2"/>
<dbReference type="RefSeq" id="WP_092114142.1">
    <property type="nucleotide sequence ID" value="NZ_FNTH01000001.1"/>
</dbReference>
<evidence type="ECO:0000313" key="3">
    <source>
        <dbReference type="Proteomes" id="UP000198992"/>
    </source>
</evidence>
<evidence type="ECO:0000313" key="2">
    <source>
        <dbReference type="EMBL" id="SEB94638.1"/>
    </source>
</evidence>